<reference evidence="1 2" key="1">
    <citation type="submission" date="2017-02" db="EMBL/GenBank/DDBJ databases">
        <authorList>
            <person name="Peterson S.W."/>
        </authorList>
    </citation>
    <scope>NUCLEOTIDE SEQUENCE [LARGE SCALE GENOMIC DNA]</scope>
    <source>
        <strain evidence="1 2">CECT 9189</strain>
    </source>
</reference>
<name>A0A1T4UJB4_9GAMM</name>
<dbReference type="Pfam" id="PF07042">
    <property type="entry name" value="TrfA"/>
    <property type="match status" value="1"/>
</dbReference>
<evidence type="ECO:0000313" key="1">
    <source>
        <dbReference type="EMBL" id="SKA52872.1"/>
    </source>
</evidence>
<accession>A0A1T4UJB4</accession>
<dbReference type="OrthoDB" id="8481003at2"/>
<organism evidence="1 2">
    <name type="scientific">Photobacterium toruni</name>
    <dbReference type="NCBI Taxonomy" id="1935446"/>
    <lineage>
        <taxon>Bacteria</taxon>
        <taxon>Pseudomonadati</taxon>
        <taxon>Pseudomonadota</taxon>
        <taxon>Gammaproteobacteria</taxon>
        <taxon>Vibrionales</taxon>
        <taxon>Vibrionaceae</taxon>
        <taxon>Photobacterium</taxon>
    </lineage>
</organism>
<dbReference type="RefSeq" id="WP_080176073.1">
    <property type="nucleotide sequence ID" value="NZ_AP024857.1"/>
</dbReference>
<dbReference type="EMBL" id="FUWP01000025">
    <property type="protein sequence ID" value="SKA52872.1"/>
    <property type="molecule type" value="Genomic_DNA"/>
</dbReference>
<gene>
    <name evidence="1" type="primary">trfA</name>
    <name evidence="1" type="ORF">CZ814_03358</name>
</gene>
<proteinExistence type="predicted"/>
<evidence type="ECO:0000313" key="2">
    <source>
        <dbReference type="Proteomes" id="UP000191116"/>
    </source>
</evidence>
<sequence length="263" mass="30923">MSKLIKKPWAKAVRCLPNELCRFAIFSLGTSKQREIWHLDNHLNVARVDGEETKLELTYVGKELRQDDLDVYLELLHYARDADISKELSFKRADIMTSLCQPQQSFYYDRLLNSMRRLSNANIEGLITRKNNGVIVHHRFNFNLVDSFQYKELNGEMARTWKYRLPPELIEFFTENGFARIDHKRRLALKNNQIAKWLQMYFSSHRKNNTYAIKVETLMELCGSNSHNLRSFRQKVAIALKLLSATGIATAYIDKETDRIMRK</sequence>
<dbReference type="AlphaFoldDB" id="A0A1T4UJB4"/>
<protein>
    <submittedName>
        <fullName evidence="1">Plasmid replication initiator protein TrfA</fullName>
    </submittedName>
</protein>
<dbReference type="Proteomes" id="UP000191116">
    <property type="component" value="Unassembled WGS sequence"/>
</dbReference>
<dbReference type="InterPro" id="IPR010751">
    <property type="entry name" value="TrfA"/>
</dbReference>